<dbReference type="SUPFAM" id="SSF140490">
    <property type="entry name" value="Nqo1C-terminal domain-like"/>
    <property type="match status" value="1"/>
</dbReference>
<dbReference type="Gene3D" id="3.40.30.10">
    <property type="entry name" value="Glutaredoxin"/>
    <property type="match status" value="1"/>
</dbReference>
<dbReference type="EMBL" id="MFAF01000111">
    <property type="protein sequence ID" value="OGD73899.1"/>
    <property type="molecule type" value="Genomic_DNA"/>
</dbReference>
<dbReference type="InterPro" id="IPR019575">
    <property type="entry name" value="Nuop51_4Fe4S-bd"/>
</dbReference>
<keyword evidence="3" id="KW-0479">Metal-binding</keyword>
<dbReference type="CDD" id="cd02980">
    <property type="entry name" value="TRX_Fd_family"/>
    <property type="match status" value="1"/>
</dbReference>
<keyword evidence="4" id="KW-0408">Iron</keyword>
<gene>
    <name evidence="7" type="ORF">A2Y64_07285</name>
</gene>
<accession>A0A1F5F2N6</accession>
<dbReference type="GO" id="GO:0010181">
    <property type="term" value="F:FMN binding"/>
    <property type="evidence" value="ECO:0007669"/>
    <property type="project" value="InterPro"/>
</dbReference>
<dbReference type="FunFam" id="1.20.1440.230:FF:000001">
    <property type="entry name" value="Mitochondrial NADH dehydrogenase flavoprotein 1"/>
    <property type="match status" value="1"/>
</dbReference>
<dbReference type="GO" id="GO:0008137">
    <property type="term" value="F:NADH dehydrogenase (ubiquinone) activity"/>
    <property type="evidence" value="ECO:0007669"/>
    <property type="project" value="InterPro"/>
</dbReference>
<name>A0A1F5F2N6_9BACT</name>
<dbReference type="InterPro" id="IPR036249">
    <property type="entry name" value="Thioredoxin-like_sf"/>
</dbReference>
<dbReference type="InterPro" id="IPR001949">
    <property type="entry name" value="NADH-UbQ_OxRdtase_51kDa_CS"/>
</dbReference>
<evidence type="ECO:0000256" key="2">
    <source>
        <dbReference type="ARBA" id="ARBA00022485"/>
    </source>
</evidence>
<evidence type="ECO:0000256" key="1">
    <source>
        <dbReference type="ARBA" id="ARBA00007523"/>
    </source>
</evidence>
<feature type="domain" description="NADH-ubiquinone oxidoreductase 51kDa subunit iron-sulphur binding" evidence="6">
    <location>
        <begin position="480"/>
        <end position="525"/>
    </location>
</feature>
<dbReference type="PANTHER" id="PTHR43578">
    <property type="entry name" value="NADH-QUINONE OXIDOREDUCTASE SUBUNIT F"/>
    <property type="match status" value="1"/>
</dbReference>
<dbReference type="STRING" id="1817816.A2Y64_07285"/>
<dbReference type="PROSITE" id="PS00645">
    <property type="entry name" value="COMPLEX1_51K_2"/>
    <property type="match status" value="1"/>
</dbReference>
<evidence type="ECO:0000313" key="8">
    <source>
        <dbReference type="Proteomes" id="UP000177187"/>
    </source>
</evidence>
<dbReference type="AlphaFoldDB" id="A0A1F5F2N6"/>
<dbReference type="FunFam" id="3.40.50.11540:FF:000001">
    <property type="entry name" value="NADH dehydrogenase [ubiquinone] flavoprotein 1, mitochondrial"/>
    <property type="match status" value="1"/>
</dbReference>
<dbReference type="SUPFAM" id="SSF52833">
    <property type="entry name" value="Thioredoxin-like"/>
    <property type="match status" value="1"/>
</dbReference>
<dbReference type="SUPFAM" id="SSF142019">
    <property type="entry name" value="Nqo1 FMN-binding domain-like"/>
    <property type="match status" value="1"/>
</dbReference>
<dbReference type="PANTHER" id="PTHR43578:SF3">
    <property type="entry name" value="NADH-QUINONE OXIDOREDUCTASE SUBUNIT F"/>
    <property type="match status" value="1"/>
</dbReference>
<protein>
    <submittedName>
        <fullName evidence="7">NADH dehydrogenase</fullName>
    </submittedName>
</protein>
<proteinExistence type="inferred from homology"/>
<dbReference type="Gene3D" id="3.10.20.600">
    <property type="match status" value="1"/>
</dbReference>
<dbReference type="InterPro" id="IPR037207">
    <property type="entry name" value="Nuop51_4Fe4S-bd_sf"/>
</dbReference>
<reference evidence="7 8" key="1">
    <citation type="journal article" date="2016" name="Nat. Commun.">
        <title>Thousands of microbial genomes shed light on interconnected biogeochemical processes in an aquifer system.</title>
        <authorList>
            <person name="Anantharaman K."/>
            <person name="Brown C.T."/>
            <person name="Hug L.A."/>
            <person name="Sharon I."/>
            <person name="Castelle C.J."/>
            <person name="Probst A.J."/>
            <person name="Thomas B.C."/>
            <person name="Singh A."/>
            <person name="Wilkins M.J."/>
            <person name="Karaoz U."/>
            <person name="Brodie E.L."/>
            <person name="Williams K.H."/>
            <person name="Hubbard S.S."/>
            <person name="Banfield J.F."/>
        </authorList>
    </citation>
    <scope>NUCLEOTIDE SEQUENCE [LARGE SCALE GENOMIC DNA]</scope>
</reference>
<dbReference type="GO" id="GO:0051539">
    <property type="term" value="F:4 iron, 4 sulfur cluster binding"/>
    <property type="evidence" value="ECO:0007669"/>
    <property type="project" value="UniProtKB-KW"/>
</dbReference>
<dbReference type="Proteomes" id="UP000177187">
    <property type="component" value="Unassembled WGS sequence"/>
</dbReference>
<feature type="non-terminal residue" evidence="7">
    <location>
        <position position="592"/>
    </location>
</feature>
<keyword evidence="5" id="KW-0411">Iron-sulfur</keyword>
<sequence length="592" mass="64327">MRITSVKDLDSLKQKGRESLHPGKIRISVGSSTCGIANGALDVAERLIEGAKREGLEVVVEDSGCFGFCQMEPLVDVWVPGRPRVVYANITEDKVDELLRAVKQGRVIADWALFRLEGEHIVLNDERLAYDVSKGNGEYKNVPLMEDVGFFKGQLRIATRNCGYIKPVSLQEYVARGGLYPLFKALTTMKPEAVIEAVAASGLRGRGGGGFPTGRKWKIAHEAPGDTKHIVCNASEGDPGAYMDRSVLEGDPYSVLEGMIIGAYAIGNVSDAYIYVGSDYPRVRRFLLESVATLREYGILGSDILGTGLDLDIHVVQGAGAFVCGEETALIFYIEGQRGMPRPRPPYPAVSGLWGKPTIINNVETWANVPVIVSRGADWFSSIGSAGSKGTKVFSLVGNIKNTGLVEVPMGTPLWDLVFRMGGGITRWREFKGVQTGGPSGGCLPAKLLNIPVDFDKLSEAGSMMGSGSMIVMDEHTCMVDMAKYFLAFTKEESCGKCTPCREGLPHMLEILERISRGEGVQGDLELLEDLGTFVKENSLCGLGQTAPNPLLTTLHYYREDYESHIKYKKCPGSVCKRIVSAPCHHTCPVGM</sequence>
<comment type="caution">
    <text evidence="7">The sequence shown here is derived from an EMBL/GenBank/DDBJ whole genome shotgun (WGS) entry which is preliminary data.</text>
</comment>
<keyword evidence="2" id="KW-0004">4Fe-4S</keyword>
<dbReference type="Pfam" id="PF10589">
    <property type="entry name" value="NADH_4Fe-4S"/>
    <property type="match status" value="1"/>
</dbReference>
<dbReference type="GO" id="GO:0046872">
    <property type="term" value="F:metal ion binding"/>
    <property type="evidence" value="ECO:0007669"/>
    <property type="project" value="UniProtKB-KW"/>
</dbReference>
<dbReference type="Gene3D" id="1.20.1440.230">
    <property type="entry name" value="NADH-ubiquinone oxidoreductase 51kDa subunit, iron-sulphur binding domain"/>
    <property type="match status" value="1"/>
</dbReference>
<evidence type="ECO:0000259" key="6">
    <source>
        <dbReference type="SMART" id="SM00928"/>
    </source>
</evidence>
<evidence type="ECO:0000256" key="4">
    <source>
        <dbReference type="ARBA" id="ARBA00023004"/>
    </source>
</evidence>
<organism evidence="7 8">
    <name type="scientific">Candidatus Coatesbacteria bacterium RBG_13_66_14</name>
    <dbReference type="NCBI Taxonomy" id="1817816"/>
    <lineage>
        <taxon>Bacteria</taxon>
        <taxon>Candidatus Coatesiibacteriota</taxon>
    </lineage>
</organism>
<dbReference type="Gene3D" id="6.10.250.1450">
    <property type="match status" value="1"/>
</dbReference>
<dbReference type="SMART" id="SM00928">
    <property type="entry name" value="NADH_4Fe-4S"/>
    <property type="match status" value="1"/>
</dbReference>
<evidence type="ECO:0000313" key="7">
    <source>
        <dbReference type="EMBL" id="OGD73899.1"/>
    </source>
</evidence>
<dbReference type="InterPro" id="IPR037225">
    <property type="entry name" value="Nuo51_FMN-bd_sf"/>
</dbReference>
<dbReference type="SUPFAM" id="SSF142984">
    <property type="entry name" value="Nqo1 middle domain-like"/>
    <property type="match status" value="1"/>
</dbReference>
<dbReference type="Pfam" id="PF01512">
    <property type="entry name" value="Complex1_51K"/>
    <property type="match status" value="1"/>
</dbReference>
<dbReference type="Gene3D" id="3.40.50.11540">
    <property type="entry name" value="NADH-ubiquinone oxidoreductase 51kDa subunit"/>
    <property type="match status" value="1"/>
</dbReference>
<dbReference type="InterPro" id="IPR011538">
    <property type="entry name" value="Nuo51_FMN-bd"/>
</dbReference>
<comment type="similarity">
    <text evidence="1">Belongs to the complex I 51 kDa subunit family.</text>
</comment>
<evidence type="ECO:0000256" key="5">
    <source>
        <dbReference type="ARBA" id="ARBA00023014"/>
    </source>
</evidence>
<evidence type="ECO:0000256" key="3">
    <source>
        <dbReference type="ARBA" id="ARBA00022723"/>
    </source>
</evidence>